<dbReference type="RefSeq" id="WP_108339035.1">
    <property type="nucleotide sequence ID" value="NZ_CAWNYU010000040.1"/>
</dbReference>
<name>A0A0H4A0Q0_VIBSP</name>
<evidence type="ECO:0000313" key="2">
    <source>
        <dbReference type="EMBL" id="AKN35918.1"/>
    </source>
</evidence>
<dbReference type="EMBL" id="KP795585">
    <property type="protein sequence ID" value="AKN38435.1"/>
    <property type="molecule type" value="Genomic_DNA"/>
</dbReference>
<dbReference type="EMBL" id="KP795663">
    <property type="protein sequence ID" value="AKN39754.1"/>
    <property type="molecule type" value="Genomic_DNA"/>
</dbReference>
<evidence type="ECO:0000313" key="5">
    <source>
        <dbReference type="EMBL" id="AKN39794.1"/>
    </source>
</evidence>
<dbReference type="AlphaFoldDB" id="A0A0H4A0Q0"/>
<evidence type="ECO:0000313" key="4">
    <source>
        <dbReference type="EMBL" id="AKN39754.1"/>
    </source>
</evidence>
<organism evidence="4">
    <name type="scientific">Vibrio splendidus</name>
    <dbReference type="NCBI Taxonomy" id="29497"/>
    <lineage>
        <taxon>Bacteria</taxon>
        <taxon>Pseudomonadati</taxon>
        <taxon>Pseudomonadota</taxon>
        <taxon>Gammaproteobacteria</taxon>
        <taxon>Vibrionales</taxon>
        <taxon>Vibrionaceae</taxon>
        <taxon>Vibrio</taxon>
    </lineage>
</organism>
<accession>A0A0H4A0Q0</accession>
<proteinExistence type="predicted"/>
<keyword evidence="1" id="KW-0732">Signal</keyword>
<dbReference type="EMBL" id="KP795664">
    <property type="protein sequence ID" value="AKN39794.1"/>
    <property type="molecule type" value="Genomic_DNA"/>
</dbReference>
<reference evidence="4" key="1">
    <citation type="journal article" date="2015" name="MBio">
        <title>Eco-Evolutionary Dynamics of Episomes among Ecologically Cohesive Bacterial Populations.</title>
        <authorList>
            <person name="Xue H."/>
            <person name="Cordero O.X."/>
            <person name="Camas F.M."/>
            <person name="Trimble W."/>
            <person name="Meyer F."/>
            <person name="Guglielmini J."/>
            <person name="Rocha E.P."/>
            <person name="Polz M.F."/>
        </authorList>
    </citation>
    <scope>NUCLEOTIDE SEQUENCE</scope>
    <source>
        <strain evidence="2">5S_118</strain>
        <strain evidence="5">5S_122</strain>
        <strain evidence="3">5S_268</strain>
        <strain evidence="4">ZS_101</strain>
    </source>
</reference>
<evidence type="ECO:0000256" key="1">
    <source>
        <dbReference type="SAM" id="SignalP"/>
    </source>
</evidence>
<evidence type="ECO:0008006" key="6">
    <source>
        <dbReference type="Google" id="ProtNLM"/>
    </source>
</evidence>
<dbReference type="EMBL" id="KP795459">
    <property type="protein sequence ID" value="AKN35918.1"/>
    <property type="molecule type" value="Genomic_DNA"/>
</dbReference>
<feature type="signal peptide" evidence="1">
    <location>
        <begin position="1"/>
        <end position="24"/>
    </location>
</feature>
<feature type="chain" id="PRO_5015039972" description="Fimbrial protein" evidence="1">
    <location>
        <begin position="25"/>
        <end position="346"/>
    </location>
</feature>
<evidence type="ECO:0000313" key="3">
    <source>
        <dbReference type="EMBL" id="AKN38435.1"/>
    </source>
</evidence>
<protein>
    <recommendedName>
        <fullName evidence="6">Fimbrial protein</fullName>
    </recommendedName>
</protein>
<sequence length="346" mass="37471">MLRATMLRATLVFAVLCASSVVGATTLRAELTAGNFRWDNANPLSGQKFVPSTWDIVDQLPPTKVWLPGGLFGSVPNDLTLAAAGESVTIPFEVVGFEYNTGSANPTKGQVVTGSVCNDVDYSSGIVRVADGIGCTYSHTLAMTAAFNPYSFIRPVFELDQVALKAAFKGKPKGVYRGSVAVTNFYDYGFSLYSGVRSRHYDTTPITVEIDHKPAFITSVVITGDHELRTIYDYSRDVVSGKTILNGVANGWFLNGMTVSLRKSRTDYSMKGPSATTIPYSIECIGCDDPLLVNEGLVQHLQTRVPGVDTAQVNFDLKISFSDVALNTVEVGTYSDTFVLFFEPDV</sequence>